<accession>A0ABS1MX15</accession>
<dbReference type="RefSeq" id="WP_201807438.1">
    <property type="nucleotide sequence ID" value="NZ_JAERRI010000012.1"/>
</dbReference>
<evidence type="ECO:0008006" key="3">
    <source>
        <dbReference type="Google" id="ProtNLM"/>
    </source>
</evidence>
<keyword evidence="2" id="KW-1185">Reference proteome</keyword>
<proteinExistence type="predicted"/>
<comment type="caution">
    <text evidence="1">The sequence shown here is derived from an EMBL/GenBank/DDBJ whole genome shotgun (WGS) entry which is preliminary data.</text>
</comment>
<evidence type="ECO:0000313" key="2">
    <source>
        <dbReference type="Proteomes" id="UP000629371"/>
    </source>
</evidence>
<dbReference type="EMBL" id="JAERRI010000012">
    <property type="protein sequence ID" value="MBL1092275.1"/>
    <property type="molecule type" value="Genomic_DNA"/>
</dbReference>
<reference evidence="1 2" key="1">
    <citation type="submission" date="2021-01" db="EMBL/GenBank/DDBJ databases">
        <title>WGS of actinomycetes isolated from Thailand.</title>
        <authorList>
            <person name="Thawai C."/>
        </authorList>
    </citation>
    <scope>NUCLEOTIDE SEQUENCE [LARGE SCALE GENOMIC DNA]</scope>
    <source>
        <strain evidence="1 2">CH9-7</strain>
    </source>
</reference>
<evidence type="ECO:0000313" key="1">
    <source>
        <dbReference type="EMBL" id="MBL1092275.1"/>
    </source>
</evidence>
<sequence>MGDSSLWTLAIATVTGGTAVLASWVTSRGSAQAARIQAEIAARSQRAERLRESRRTAYLDLIEQTHRMGELYWEISATLRLPGSEDRTATLTELHDREVAEYAKIRRCARVVELEGPPSAAAAALSLQKATGPFYAAVQQELAGEGEGHDAFDAAYRPFWAALENFVDAARDAHQQTETRAVGA</sequence>
<name>A0ABS1MX15_9ACTN</name>
<gene>
    <name evidence="1" type="ORF">JK360_23270</name>
</gene>
<protein>
    <recommendedName>
        <fullName evidence="3">Secreted protein</fullName>
    </recommendedName>
</protein>
<organism evidence="1 2">
    <name type="scientific">Streptomyces siderophoricus</name>
    <dbReference type="NCBI Taxonomy" id="2802281"/>
    <lineage>
        <taxon>Bacteria</taxon>
        <taxon>Bacillati</taxon>
        <taxon>Actinomycetota</taxon>
        <taxon>Actinomycetes</taxon>
        <taxon>Kitasatosporales</taxon>
        <taxon>Streptomycetaceae</taxon>
        <taxon>Streptomyces</taxon>
    </lineage>
</organism>
<dbReference type="Proteomes" id="UP000629371">
    <property type="component" value="Unassembled WGS sequence"/>
</dbReference>